<dbReference type="EMBL" id="LSSM01003876">
    <property type="protein sequence ID" value="OMJ16496.1"/>
    <property type="molecule type" value="Genomic_DNA"/>
</dbReference>
<dbReference type="Proteomes" id="UP000187429">
    <property type="component" value="Unassembled WGS sequence"/>
</dbReference>
<evidence type="ECO:0000313" key="2">
    <source>
        <dbReference type="EMBL" id="OMJ16496.1"/>
    </source>
</evidence>
<organism evidence="2 3">
    <name type="scientific">Smittium culicis</name>
    <dbReference type="NCBI Taxonomy" id="133412"/>
    <lineage>
        <taxon>Eukaryota</taxon>
        <taxon>Fungi</taxon>
        <taxon>Fungi incertae sedis</taxon>
        <taxon>Zoopagomycota</taxon>
        <taxon>Kickxellomycotina</taxon>
        <taxon>Harpellomycetes</taxon>
        <taxon>Harpellales</taxon>
        <taxon>Legeriomycetaceae</taxon>
        <taxon>Smittium</taxon>
    </lineage>
</organism>
<proteinExistence type="predicted"/>
<protein>
    <submittedName>
        <fullName evidence="2">Uncharacterized protein</fullName>
    </submittedName>
</protein>
<dbReference type="OrthoDB" id="5681155at2759"/>
<evidence type="ECO:0000313" key="3">
    <source>
        <dbReference type="Proteomes" id="UP000187429"/>
    </source>
</evidence>
<name>A0A1R1XPD6_9FUNG</name>
<sequence>MVINTQDISINAPSTKIELLRRESRKQLNVEKKDIEVPSEFQWEGPIDFYGYTTCNTHSMATPLAQKKSPIDIEFMDSKCNSDEASNSEPELLE</sequence>
<dbReference type="EMBL" id="LSSM01005557">
    <property type="protein sequence ID" value="OMJ12427.1"/>
    <property type="molecule type" value="Genomic_DNA"/>
</dbReference>
<reference evidence="3" key="1">
    <citation type="submission" date="2017-01" db="EMBL/GenBank/DDBJ databases">
        <authorList>
            <person name="Wang Y."/>
            <person name="White M."/>
            <person name="Kvist S."/>
            <person name="Moncalvo J.-M."/>
        </authorList>
    </citation>
    <scope>NUCLEOTIDE SEQUENCE [LARGE SCALE GENOMIC DNA]</scope>
    <source>
        <strain evidence="3">ID-206-W2</strain>
    </source>
</reference>
<accession>A0A1R1XPD6</accession>
<gene>
    <name evidence="2" type="ORF">AYI69_g7823</name>
    <name evidence="1" type="ORF">AYI69_g9406</name>
</gene>
<dbReference type="AlphaFoldDB" id="A0A1R1XPD6"/>
<comment type="caution">
    <text evidence="2">The sequence shown here is derived from an EMBL/GenBank/DDBJ whole genome shotgun (WGS) entry which is preliminary data.</text>
</comment>
<evidence type="ECO:0000313" key="1">
    <source>
        <dbReference type="EMBL" id="OMJ12427.1"/>
    </source>
</evidence>
<keyword evidence="3" id="KW-1185">Reference proteome</keyword>
<reference evidence="2" key="2">
    <citation type="submission" date="2017-01" db="EMBL/GenBank/DDBJ databases">
        <authorList>
            <person name="Mah S.A."/>
            <person name="Swanson W.J."/>
            <person name="Moy G.W."/>
            <person name="Vacquier V.D."/>
        </authorList>
    </citation>
    <scope>NUCLEOTIDE SEQUENCE [LARGE SCALE GENOMIC DNA]</scope>
    <source>
        <strain evidence="2">ID-206-W2</strain>
    </source>
</reference>